<evidence type="ECO:0000313" key="1">
    <source>
        <dbReference type="EMBL" id="RVX21513.1"/>
    </source>
</evidence>
<protein>
    <submittedName>
        <fullName evidence="1">E3 ubiquitin-protein ligase RKP</fullName>
    </submittedName>
</protein>
<accession>A0A438KJZ9</accession>
<reference evidence="1 2" key="1">
    <citation type="journal article" date="2018" name="PLoS Genet.">
        <title>Population sequencing reveals clonal diversity and ancestral inbreeding in the grapevine cultivar Chardonnay.</title>
        <authorList>
            <person name="Roach M.J."/>
            <person name="Johnson D.L."/>
            <person name="Bohlmann J."/>
            <person name="van Vuuren H.J."/>
            <person name="Jones S.J."/>
            <person name="Pretorius I.S."/>
            <person name="Schmidt S.A."/>
            <person name="Borneman A.R."/>
        </authorList>
    </citation>
    <scope>NUCLEOTIDE SEQUENCE [LARGE SCALE GENOMIC DNA]</scope>
    <source>
        <strain evidence="2">cv. Chardonnay</strain>
        <tissue evidence="1">Leaf</tissue>
    </source>
</reference>
<dbReference type="AlphaFoldDB" id="A0A438KJZ9"/>
<sequence length="67" mass="8128">MVLLQNLDKYRISLFSRWKQRGMYAACMWSVQLLLVLSKMDSIFCYIPEFYVEALVYINSSFLIYWK</sequence>
<organism evidence="1 2">
    <name type="scientific">Vitis vinifera</name>
    <name type="common">Grape</name>
    <dbReference type="NCBI Taxonomy" id="29760"/>
    <lineage>
        <taxon>Eukaryota</taxon>
        <taxon>Viridiplantae</taxon>
        <taxon>Streptophyta</taxon>
        <taxon>Embryophyta</taxon>
        <taxon>Tracheophyta</taxon>
        <taxon>Spermatophyta</taxon>
        <taxon>Magnoliopsida</taxon>
        <taxon>eudicotyledons</taxon>
        <taxon>Gunneridae</taxon>
        <taxon>Pentapetalae</taxon>
        <taxon>rosids</taxon>
        <taxon>Vitales</taxon>
        <taxon>Vitaceae</taxon>
        <taxon>Viteae</taxon>
        <taxon>Vitis</taxon>
    </lineage>
</organism>
<evidence type="ECO:0000313" key="2">
    <source>
        <dbReference type="Proteomes" id="UP000288805"/>
    </source>
</evidence>
<dbReference type="OrthoDB" id="258495at2759"/>
<comment type="caution">
    <text evidence="1">The sequence shown here is derived from an EMBL/GenBank/DDBJ whole genome shotgun (WGS) entry which is preliminary data.</text>
</comment>
<name>A0A438KJZ9_VITVI</name>
<dbReference type="EMBL" id="QGNW01000005">
    <property type="protein sequence ID" value="RVX21513.1"/>
    <property type="molecule type" value="Genomic_DNA"/>
</dbReference>
<gene>
    <name evidence="1" type="primary">RKP_0</name>
    <name evidence="1" type="ORF">CK203_001888</name>
</gene>
<dbReference type="Proteomes" id="UP000288805">
    <property type="component" value="Unassembled WGS sequence"/>
</dbReference>
<proteinExistence type="predicted"/>